<dbReference type="Pfam" id="PF02463">
    <property type="entry name" value="SMC_N"/>
    <property type="match status" value="1"/>
</dbReference>
<dbReference type="GO" id="GO:0009432">
    <property type="term" value="P:SOS response"/>
    <property type="evidence" value="ECO:0007669"/>
    <property type="project" value="TreeGrafter"/>
</dbReference>
<dbReference type="SUPFAM" id="SSF52540">
    <property type="entry name" value="P-loop containing nucleoside triphosphate hydrolases"/>
    <property type="match status" value="2"/>
</dbReference>
<keyword evidence="4" id="KW-0547">Nucleotide-binding</keyword>
<evidence type="ECO:0000256" key="8">
    <source>
        <dbReference type="ARBA" id="ARBA00033408"/>
    </source>
</evidence>
<keyword evidence="7 9" id="KW-0234">DNA repair</keyword>
<dbReference type="EMBL" id="JDRY01000001">
    <property type="protein sequence ID" value="KGN01934.1"/>
    <property type="molecule type" value="Genomic_DNA"/>
</dbReference>
<dbReference type="RefSeq" id="WP_039256770.1">
    <property type="nucleotide sequence ID" value="NZ_JDRY01000001.1"/>
</dbReference>
<dbReference type="GO" id="GO:0043590">
    <property type="term" value="C:bacterial nucleoid"/>
    <property type="evidence" value="ECO:0007669"/>
    <property type="project" value="TreeGrafter"/>
</dbReference>
<evidence type="ECO:0000256" key="6">
    <source>
        <dbReference type="ARBA" id="ARBA00022840"/>
    </source>
</evidence>
<dbReference type="InterPro" id="IPR003395">
    <property type="entry name" value="RecF/RecN/SMC_N"/>
</dbReference>
<dbReference type="GO" id="GO:0006310">
    <property type="term" value="P:DNA recombination"/>
    <property type="evidence" value="ECO:0007669"/>
    <property type="project" value="InterPro"/>
</dbReference>
<keyword evidence="5 9" id="KW-0227">DNA damage</keyword>
<reference evidence="12 13" key="1">
    <citation type="submission" date="2014-01" db="EMBL/GenBank/DDBJ databases">
        <title>Plasmidome dynamics in the species complex Clostridium novyi sensu lato converts strains of independent lineages into distinctly different pathogens.</title>
        <authorList>
            <person name="Skarin H."/>
            <person name="Segerman B."/>
        </authorList>
    </citation>
    <scope>NUCLEOTIDE SEQUENCE [LARGE SCALE GENOMIC DNA]</scope>
    <source>
        <strain evidence="12 13">DC5</strain>
    </source>
</reference>
<comment type="similarity">
    <text evidence="2 9">Belongs to the RecN family.</text>
</comment>
<protein>
    <recommendedName>
        <fullName evidence="3 9">DNA repair protein RecN</fullName>
    </recommendedName>
    <alternativeName>
        <fullName evidence="8 9">Recombination protein N</fullName>
    </alternativeName>
</protein>
<accession>A0A0A0IMS4</accession>
<keyword evidence="6" id="KW-0067">ATP-binding</keyword>
<evidence type="ECO:0000259" key="11">
    <source>
        <dbReference type="Pfam" id="PF02463"/>
    </source>
</evidence>
<evidence type="ECO:0000256" key="2">
    <source>
        <dbReference type="ARBA" id="ARBA00009441"/>
    </source>
</evidence>
<dbReference type="PANTHER" id="PTHR11059">
    <property type="entry name" value="DNA REPAIR PROTEIN RECN"/>
    <property type="match status" value="1"/>
</dbReference>
<evidence type="ECO:0000256" key="10">
    <source>
        <dbReference type="SAM" id="Coils"/>
    </source>
</evidence>
<evidence type="ECO:0000313" key="13">
    <source>
        <dbReference type="Proteomes" id="UP000030014"/>
    </source>
</evidence>
<dbReference type="AlphaFoldDB" id="A0A0A0IMS4"/>
<sequence length="564" mass="64832">MLLQLNIKNFALIEELTINFEKGFNILTGETGAGKSILIDAINYVLGGKFNKGLIRTGENRTFVEAIFDIENTTIANVLKHMDISCEDLLIISRETFKSGKSVVKANGKSLLIADIRKISSILINIHGQHDNQELLNSAKHIYYLDKFGEKLLNDSLNKYSISYEKLLQIDNKIKEFGMEDGEKEKLMDFLKYQIEEIENLKLKSGEDKELEEQYSILNNAEKITNALSESYNILYNSSDNYTSVYDLLNRVIREIRSVENHMEKVKDIADSLEECYFNIEQNVTDIRNIQNTVIYDKNELEFINSRIFQIDSLKRKYGATIDEILLYKDKIQNQFDEMSNSNKIIEELKIKRNNIIEELRKQAQIIHNIRLDVSSILEKRIKKELDYVGLEKSVLKINVDFKDDFYINGCDKVKFLISTNPGEPLQPLDKVVSGGELSRIMLSLKTTFVDKDEIPSVIFDEIDTGISGRVAQRVAEKMYLISRGHQVFCVTHLPQIASMSDNHFLVFKDVKNEKTYTNIVPITNEEKESEIARMIGGSEITELTLKNAKEMVNIALKRKNELL</sequence>
<dbReference type="Proteomes" id="UP000030014">
    <property type="component" value="Unassembled WGS sequence"/>
</dbReference>
<evidence type="ECO:0000256" key="4">
    <source>
        <dbReference type="ARBA" id="ARBA00022741"/>
    </source>
</evidence>
<feature type="coiled-coil region" evidence="10">
    <location>
        <begin position="339"/>
        <end position="366"/>
    </location>
</feature>
<dbReference type="GO" id="GO:0006281">
    <property type="term" value="P:DNA repair"/>
    <property type="evidence" value="ECO:0007669"/>
    <property type="project" value="UniProtKB-KW"/>
</dbReference>
<evidence type="ECO:0000256" key="9">
    <source>
        <dbReference type="PIRNR" id="PIRNR003128"/>
    </source>
</evidence>
<dbReference type="PIRSF" id="PIRSF003128">
    <property type="entry name" value="RecN"/>
    <property type="match status" value="1"/>
</dbReference>
<gene>
    <name evidence="12" type="ORF">Z955_00610</name>
</gene>
<dbReference type="PANTHER" id="PTHR11059:SF0">
    <property type="entry name" value="DNA REPAIR PROTEIN RECN"/>
    <property type="match status" value="1"/>
</dbReference>
<dbReference type="InterPro" id="IPR004604">
    <property type="entry name" value="DNA_recomb/repair_RecN"/>
</dbReference>
<dbReference type="InterPro" id="IPR027417">
    <property type="entry name" value="P-loop_NTPase"/>
</dbReference>
<organism evidence="12 13">
    <name type="scientific">Clostridium botulinum C/D str. DC5</name>
    <dbReference type="NCBI Taxonomy" id="1443128"/>
    <lineage>
        <taxon>Bacteria</taxon>
        <taxon>Bacillati</taxon>
        <taxon>Bacillota</taxon>
        <taxon>Clostridia</taxon>
        <taxon>Eubacteriales</taxon>
        <taxon>Clostridiaceae</taxon>
        <taxon>Clostridium</taxon>
    </lineage>
</organism>
<dbReference type="Gene3D" id="3.40.50.300">
    <property type="entry name" value="P-loop containing nucleotide triphosphate hydrolases"/>
    <property type="match status" value="2"/>
</dbReference>
<keyword evidence="10" id="KW-0175">Coiled coil</keyword>
<feature type="domain" description="RecF/RecN/SMC N-terminal" evidence="11">
    <location>
        <begin position="2"/>
        <end position="511"/>
    </location>
</feature>
<dbReference type="FunFam" id="3.40.50.300:FF:000319">
    <property type="entry name" value="DNA repair protein RecN"/>
    <property type="match status" value="1"/>
</dbReference>
<evidence type="ECO:0000313" key="12">
    <source>
        <dbReference type="EMBL" id="KGN01934.1"/>
    </source>
</evidence>
<dbReference type="CDD" id="cd03241">
    <property type="entry name" value="ABC_RecN"/>
    <property type="match status" value="2"/>
</dbReference>
<evidence type="ECO:0000256" key="1">
    <source>
        <dbReference type="ARBA" id="ARBA00003618"/>
    </source>
</evidence>
<proteinExistence type="inferred from homology"/>
<dbReference type="NCBIfam" id="TIGR00634">
    <property type="entry name" value="recN"/>
    <property type="match status" value="1"/>
</dbReference>
<name>A0A0A0IMS4_CLOBO</name>
<comment type="function">
    <text evidence="1 9">May be involved in recombinational repair of damaged DNA.</text>
</comment>
<evidence type="ECO:0000256" key="3">
    <source>
        <dbReference type="ARBA" id="ARBA00021315"/>
    </source>
</evidence>
<evidence type="ECO:0000256" key="7">
    <source>
        <dbReference type="ARBA" id="ARBA00023204"/>
    </source>
</evidence>
<comment type="caution">
    <text evidence="12">The sequence shown here is derived from an EMBL/GenBank/DDBJ whole genome shotgun (WGS) entry which is preliminary data.</text>
</comment>
<evidence type="ECO:0000256" key="5">
    <source>
        <dbReference type="ARBA" id="ARBA00022763"/>
    </source>
</evidence>
<dbReference type="GO" id="GO:0005524">
    <property type="term" value="F:ATP binding"/>
    <property type="evidence" value="ECO:0007669"/>
    <property type="project" value="UniProtKB-KW"/>
</dbReference>